<protein>
    <submittedName>
        <fullName evidence="2">Major facilitator superfamily transporter</fullName>
    </submittedName>
</protein>
<name>A0A5M8PSU0_9LECA</name>
<accession>A0A5M8PSU0</accession>
<proteinExistence type="predicted"/>
<dbReference type="OrthoDB" id="10584996at2759"/>
<dbReference type="Proteomes" id="UP000324767">
    <property type="component" value="Unassembled WGS sequence"/>
</dbReference>
<sequence>MEGPRVMSVEDEAQRSTGVNPTYENNIRPPLGSAPMDASISARTDGVQLALKRTRSRFADEEEAHTHGQGDHKNPYNWSTARKSSIVGIGIATVLSSTLGSALPSGAITFIAP</sequence>
<evidence type="ECO:0000313" key="3">
    <source>
        <dbReference type="Proteomes" id="UP000324767"/>
    </source>
</evidence>
<dbReference type="AlphaFoldDB" id="A0A5M8PSU0"/>
<feature type="compositionally biased region" description="Polar residues" evidence="1">
    <location>
        <begin position="15"/>
        <end position="25"/>
    </location>
</feature>
<evidence type="ECO:0000313" key="2">
    <source>
        <dbReference type="EMBL" id="KAA6412040.1"/>
    </source>
</evidence>
<organism evidence="2 3">
    <name type="scientific">Lasallia pustulata</name>
    <dbReference type="NCBI Taxonomy" id="136370"/>
    <lineage>
        <taxon>Eukaryota</taxon>
        <taxon>Fungi</taxon>
        <taxon>Dikarya</taxon>
        <taxon>Ascomycota</taxon>
        <taxon>Pezizomycotina</taxon>
        <taxon>Lecanoromycetes</taxon>
        <taxon>OSLEUM clade</taxon>
        <taxon>Umbilicariomycetidae</taxon>
        <taxon>Umbilicariales</taxon>
        <taxon>Umbilicariaceae</taxon>
        <taxon>Lasallia</taxon>
    </lineage>
</organism>
<reference evidence="2 3" key="1">
    <citation type="submission" date="2019-09" db="EMBL/GenBank/DDBJ databases">
        <title>The hologenome of the rock-dwelling lichen Lasallia pustulata.</title>
        <authorList>
            <person name="Greshake Tzovaras B."/>
            <person name="Segers F."/>
            <person name="Bicker A."/>
            <person name="Dal Grande F."/>
            <person name="Otte J."/>
            <person name="Hankeln T."/>
            <person name="Schmitt I."/>
            <person name="Ebersberger I."/>
        </authorList>
    </citation>
    <scope>NUCLEOTIDE SEQUENCE [LARGE SCALE GENOMIC DNA]</scope>
    <source>
        <strain evidence="2">A1-1</strain>
    </source>
</reference>
<gene>
    <name evidence="2" type="ORF">FRX48_04190</name>
</gene>
<comment type="caution">
    <text evidence="2">The sequence shown here is derived from an EMBL/GenBank/DDBJ whole genome shotgun (WGS) entry which is preliminary data.</text>
</comment>
<evidence type="ECO:0000256" key="1">
    <source>
        <dbReference type="SAM" id="MobiDB-lite"/>
    </source>
</evidence>
<feature type="region of interest" description="Disordered" evidence="1">
    <location>
        <begin position="57"/>
        <end position="77"/>
    </location>
</feature>
<feature type="region of interest" description="Disordered" evidence="1">
    <location>
        <begin position="1"/>
        <end position="38"/>
    </location>
</feature>
<feature type="compositionally biased region" description="Basic and acidic residues" evidence="1">
    <location>
        <begin position="64"/>
        <end position="74"/>
    </location>
</feature>
<dbReference type="EMBL" id="VXIT01000006">
    <property type="protein sequence ID" value="KAA6412040.1"/>
    <property type="molecule type" value="Genomic_DNA"/>
</dbReference>